<dbReference type="EMBL" id="BLXT01002845">
    <property type="protein sequence ID" value="GFN98416.1"/>
    <property type="molecule type" value="Genomic_DNA"/>
</dbReference>
<comment type="caution">
    <text evidence="2">The sequence shown here is derived from an EMBL/GenBank/DDBJ whole genome shotgun (WGS) entry which is preliminary data.</text>
</comment>
<organism evidence="2 3">
    <name type="scientific">Plakobranchus ocellatus</name>
    <dbReference type="NCBI Taxonomy" id="259542"/>
    <lineage>
        <taxon>Eukaryota</taxon>
        <taxon>Metazoa</taxon>
        <taxon>Spiralia</taxon>
        <taxon>Lophotrochozoa</taxon>
        <taxon>Mollusca</taxon>
        <taxon>Gastropoda</taxon>
        <taxon>Heterobranchia</taxon>
        <taxon>Euthyneura</taxon>
        <taxon>Panpulmonata</taxon>
        <taxon>Sacoglossa</taxon>
        <taxon>Placobranchoidea</taxon>
        <taxon>Plakobranchidae</taxon>
        <taxon>Plakobranchus</taxon>
    </lineage>
</organism>
<accession>A0AAV3ZTF5</accession>
<protein>
    <submittedName>
        <fullName evidence="2">Uncharacterized protein</fullName>
    </submittedName>
</protein>
<evidence type="ECO:0000313" key="2">
    <source>
        <dbReference type="EMBL" id="GFN98416.1"/>
    </source>
</evidence>
<dbReference type="AlphaFoldDB" id="A0AAV3ZTF5"/>
<keyword evidence="3" id="KW-1185">Reference proteome</keyword>
<evidence type="ECO:0000313" key="3">
    <source>
        <dbReference type="Proteomes" id="UP000735302"/>
    </source>
</evidence>
<reference evidence="2 3" key="1">
    <citation type="journal article" date="2021" name="Elife">
        <title>Chloroplast acquisition without the gene transfer in kleptoplastic sea slugs, Plakobranchus ocellatus.</title>
        <authorList>
            <person name="Maeda T."/>
            <person name="Takahashi S."/>
            <person name="Yoshida T."/>
            <person name="Shimamura S."/>
            <person name="Takaki Y."/>
            <person name="Nagai Y."/>
            <person name="Toyoda A."/>
            <person name="Suzuki Y."/>
            <person name="Arimoto A."/>
            <person name="Ishii H."/>
            <person name="Satoh N."/>
            <person name="Nishiyama T."/>
            <person name="Hasebe M."/>
            <person name="Maruyama T."/>
            <person name="Minagawa J."/>
            <person name="Obokata J."/>
            <person name="Shigenobu S."/>
        </authorList>
    </citation>
    <scope>NUCLEOTIDE SEQUENCE [LARGE SCALE GENOMIC DNA]</scope>
</reference>
<feature type="region of interest" description="Disordered" evidence="1">
    <location>
        <begin position="62"/>
        <end position="96"/>
    </location>
</feature>
<dbReference type="Proteomes" id="UP000735302">
    <property type="component" value="Unassembled WGS sequence"/>
</dbReference>
<feature type="compositionally biased region" description="Basic and acidic residues" evidence="1">
    <location>
        <begin position="82"/>
        <end position="96"/>
    </location>
</feature>
<proteinExistence type="predicted"/>
<sequence length="96" mass="10872">MGGGSSLSFEISPLREGIHWRKILALMRQPAYPREGKLKIGGLTTSFQAKRRKIVYERETPDKKTNAGEMLEDTLSNPKHRPTLEALRHVIADKTD</sequence>
<evidence type="ECO:0000256" key="1">
    <source>
        <dbReference type="SAM" id="MobiDB-lite"/>
    </source>
</evidence>
<name>A0AAV3ZTF5_9GAST</name>
<gene>
    <name evidence="2" type="ORF">PoB_002492200</name>
</gene>